<dbReference type="VEuPathDB" id="FungiDB:ATCC64974_780"/>
<accession>A0A117E0V4</accession>
<dbReference type="Pfam" id="PF01042">
    <property type="entry name" value="Ribonuc_L-PSP"/>
    <property type="match status" value="1"/>
</dbReference>
<dbReference type="Gene3D" id="3.30.1330.40">
    <property type="entry name" value="RutC-like"/>
    <property type="match status" value="1"/>
</dbReference>
<organism evidence="2 3">
    <name type="scientific">Aspergillus niger</name>
    <dbReference type="NCBI Taxonomy" id="5061"/>
    <lineage>
        <taxon>Eukaryota</taxon>
        <taxon>Fungi</taxon>
        <taxon>Dikarya</taxon>
        <taxon>Ascomycota</taxon>
        <taxon>Pezizomycotina</taxon>
        <taxon>Eurotiomycetes</taxon>
        <taxon>Eurotiomycetidae</taxon>
        <taxon>Eurotiales</taxon>
        <taxon>Aspergillaceae</taxon>
        <taxon>Aspergillus</taxon>
        <taxon>Aspergillus subgen. Circumdati</taxon>
    </lineage>
</organism>
<dbReference type="PaxDb" id="5061-CADANGAP00010799"/>
<dbReference type="GO" id="GO:0019239">
    <property type="term" value="F:deaminase activity"/>
    <property type="evidence" value="ECO:0007669"/>
    <property type="project" value="TreeGrafter"/>
</dbReference>
<evidence type="ECO:0000313" key="3">
    <source>
        <dbReference type="Proteomes" id="UP000068243"/>
    </source>
</evidence>
<dbReference type="SUPFAM" id="SSF55298">
    <property type="entry name" value="YjgF-like"/>
    <property type="match status" value="1"/>
</dbReference>
<dbReference type="NCBIfam" id="TIGR00004">
    <property type="entry name" value="Rid family detoxifying hydrolase"/>
    <property type="match status" value="1"/>
</dbReference>
<dbReference type="GO" id="GO:0005829">
    <property type="term" value="C:cytosol"/>
    <property type="evidence" value="ECO:0007669"/>
    <property type="project" value="TreeGrafter"/>
</dbReference>
<gene>
    <name evidence="2" type="ORF">ABL_05701</name>
</gene>
<dbReference type="OrthoDB" id="309640at2759"/>
<dbReference type="CDD" id="cd00448">
    <property type="entry name" value="YjgF_YER057c_UK114_family"/>
    <property type="match status" value="1"/>
</dbReference>
<dbReference type="PANTHER" id="PTHR11803">
    <property type="entry name" value="2-IMINOBUTANOATE/2-IMINOPROPANOATE DEAMINASE RIDA"/>
    <property type="match status" value="1"/>
</dbReference>
<dbReference type="InterPro" id="IPR006175">
    <property type="entry name" value="YjgF/YER057c/UK114"/>
</dbReference>
<dbReference type="AlphaFoldDB" id="A0A117E0V4"/>
<name>A0A117E0V4_ASPNG</name>
<dbReference type="VEuPathDB" id="FungiDB:M747DRAFT_251403"/>
<dbReference type="EMBL" id="BCMY01000008">
    <property type="protein sequence ID" value="GAQ43040.1"/>
    <property type="molecule type" value="Genomic_DNA"/>
</dbReference>
<dbReference type="FunFam" id="3.30.1330.40:FF:000001">
    <property type="entry name" value="L-PSP family endoribonuclease"/>
    <property type="match status" value="1"/>
</dbReference>
<dbReference type="VEuPathDB" id="FungiDB:An14g00780"/>
<dbReference type="GO" id="GO:0005739">
    <property type="term" value="C:mitochondrion"/>
    <property type="evidence" value="ECO:0007669"/>
    <property type="project" value="UniProtKB-ARBA"/>
</dbReference>
<comment type="similarity">
    <text evidence="1">Belongs to the RutC family.</text>
</comment>
<sequence length="216" mass="22957">MSKATRIPIRTQKAPLPPPFLSQGIVVGDMVYCSGQVGVNPATGKMVEGSIQERTKQILNNLSAVLEAGGSSLQDAVKVNIFLADMNDFAAVNEVYSSFFADPKPARTCVAVKTLPMGTDVEIECAGVPVEQAAAHVLLVSPRTGAIPTSIQEPPTLKRRRQSRPCGGPNLDGIMPFAEEAGVRGGNYDARRTTADRQLSLATLTGHFTLCYLSSV</sequence>
<proteinExistence type="inferred from homology"/>
<evidence type="ECO:0000256" key="1">
    <source>
        <dbReference type="ARBA" id="ARBA00010552"/>
    </source>
</evidence>
<reference evidence="3" key="1">
    <citation type="journal article" date="2016" name="Genome Announc.">
        <title>Draft genome sequence of Aspergillus niger strain An76.</title>
        <authorList>
            <person name="Gong W."/>
            <person name="Cheng Z."/>
            <person name="Zhang H."/>
            <person name="Liu L."/>
            <person name="Gao P."/>
            <person name="Wang L."/>
        </authorList>
    </citation>
    <scope>NUCLEOTIDE SEQUENCE [LARGE SCALE GENOMIC DNA]</scope>
    <source>
        <strain evidence="3">An76</strain>
    </source>
</reference>
<dbReference type="InterPro" id="IPR006056">
    <property type="entry name" value="RidA"/>
</dbReference>
<dbReference type="PANTHER" id="PTHR11803:SF42">
    <property type="entry name" value="MMF1"/>
    <property type="match status" value="1"/>
</dbReference>
<dbReference type="VEuPathDB" id="FungiDB:ASPNIDRAFT2_41521"/>
<evidence type="ECO:0000313" key="2">
    <source>
        <dbReference type="EMBL" id="GAQ43040.1"/>
    </source>
</evidence>
<comment type="caution">
    <text evidence="2">The sequence shown here is derived from an EMBL/GenBank/DDBJ whole genome shotgun (WGS) entry which is preliminary data.</text>
</comment>
<protein>
    <submittedName>
        <fullName evidence="2">L-PSP endoribonuclease family protein</fullName>
    </submittedName>
</protein>
<dbReference type="Proteomes" id="UP000068243">
    <property type="component" value="Unassembled WGS sequence"/>
</dbReference>
<dbReference type="VEuPathDB" id="FungiDB:ASPNIDRAFT2_1161450"/>
<dbReference type="InterPro" id="IPR035959">
    <property type="entry name" value="RutC-like_sf"/>
</dbReference>
<dbReference type="VEuPathDB" id="FungiDB:M747DRAFT_291719"/>